<keyword evidence="8 10" id="KW-0239">DNA-directed DNA polymerase</keyword>
<dbReference type="Pfam" id="PF02768">
    <property type="entry name" value="DNA_pol3_beta_3"/>
    <property type="match status" value="1"/>
</dbReference>
<evidence type="ECO:0000256" key="9">
    <source>
        <dbReference type="ARBA" id="ARBA00023125"/>
    </source>
</evidence>
<sequence length="379" mass="41253">MKFTISRATFTAKLNDVLRAISSKTTIPILTGLKIAVSDSDVTLTGSDADITIETVLPVSEESFSLTIEQTGSIVLPARFFSEIVKKLPDKLVTIEVSDGFQAQITSGSAAFTINGQDANNYPHLPEIETTDGVQLAGDVLKEIIGQTVLAVSTQESRPILTGIHLVLSDSNLFAVATDSHRLAQRKINLPQPVQQNYDVIIPGKSLTELSRMISDNQSSVELRIAENQVLFVLGNTMFYSRLLEGNYPETNRLIPESEDTTVELNAASFLAAIDRASLLSHESRNNVVKLSITAADKQAKITGNSPDVGNVEESIITTSLTGADLEISFNPDYMKDALRSFGQSEIKLSFTSALRPFTLVPTEDAENFIQLITPVRTY</sequence>
<dbReference type="InterPro" id="IPR001001">
    <property type="entry name" value="DNA_polIII_beta"/>
</dbReference>
<feature type="domain" description="DNA polymerase III beta sliding clamp N-terminal" evidence="11">
    <location>
        <begin position="1"/>
        <end position="126"/>
    </location>
</feature>
<dbReference type="HOGENOM" id="CLU_038149_2_0_9"/>
<evidence type="ECO:0000259" key="12">
    <source>
        <dbReference type="Pfam" id="PF02767"/>
    </source>
</evidence>
<gene>
    <name evidence="14" type="primary">dnaN</name>
    <name evidence="14" type="ORF">LOOC260_100020</name>
</gene>
<accession>A0A0A1GQJ3</accession>
<feature type="domain" description="DNA polymerase III beta sliding clamp central" evidence="12">
    <location>
        <begin position="136"/>
        <end position="250"/>
    </location>
</feature>
<evidence type="ECO:0000256" key="8">
    <source>
        <dbReference type="ARBA" id="ARBA00022932"/>
    </source>
</evidence>
<organism evidence="14 15">
    <name type="scientific">Paucilactobacillus hokkaidonensis JCM 18461</name>
    <dbReference type="NCBI Taxonomy" id="1291742"/>
    <lineage>
        <taxon>Bacteria</taxon>
        <taxon>Bacillati</taxon>
        <taxon>Bacillota</taxon>
        <taxon>Bacilli</taxon>
        <taxon>Lactobacillales</taxon>
        <taxon>Lactobacillaceae</taxon>
        <taxon>Paucilactobacillus</taxon>
    </lineage>
</organism>
<dbReference type="PANTHER" id="PTHR30478">
    <property type="entry name" value="DNA POLYMERASE III SUBUNIT BETA"/>
    <property type="match status" value="1"/>
</dbReference>
<reference evidence="14 15" key="1">
    <citation type="submission" date="2014-11" db="EMBL/GenBank/DDBJ databases">
        <title>Complete genome sequence and analysis of Lactobacillus hokkaidonensis LOOC260T.</title>
        <authorList>
            <person name="Tanizawa Y."/>
            <person name="Tohno M."/>
            <person name="Kaminuma E."/>
            <person name="Nakamura Y."/>
            <person name="Arita M."/>
        </authorList>
    </citation>
    <scope>NUCLEOTIDE SEQUENCE [LARGE SCALE GENOMIC DNA]</scope>
    <source>
        <strain evidence="14 15">LOOC260</strain>
    </source>
</reference>
<dbReference type="Gene3D" id="3.10.150.10">
    <property type="entry name" value="DNA Polymerase III, subunit A, domain 2"/>
    <property type="match status" value="1"/>
</dbReference>
<dbReference type="Pfam" id="PF00712">
    <property type="entry name" value="DNA_pol3_beta"/>
    <property type="match status" value="1"/>
</dbReference>
<dbReference type="PANTHER" id="PTHR30478:SF0">
    <property type="entry name" value="BETA SLIDING CLAMP"/>
    <property type="match status" value="1"/>
</dbReference>
<evidence type="ECO:0000256" key="2">
    <source>
        <dbReference type="ARBA" id="ARBA00010752"/>
    </source>
</evidence>
<comment type="similarity">
    <text evidence="2 10">Belongs to the beta sliding clamp family.</text>
</comment>
<keyword evidence="4 10" id="KW-0963">Cytoplasm</keyword>
<dbReference type="InterPro" id="IPR022635">
    <property type="entry name" value="DNA_polIII_beta_C"/>
</dbReference>
<dbReference type="GO" id="GO:0003677">
    <property type="term" value="F:DNA binding"/>
    <property type="evidence" value="ECO:0007669"/>
    <property type="project" value="UniProtKB-UniRule"/>
</dbReference>
<dbReference type="GO" id="GO:0006271">
    <property type="term" value="P:DNA strand elongation involved in DNA replication"/>
    <property type="evidence" value="ECO:0007669"/>
    <property type="project" value="TreeGrafter"/>
</dbReference>
<keyword evidence="6 10" id="KW-0548">Nucleotidyltransferase</keyword>
<dbReference type="GO" id="GO:0003887">
    <property type="term" value="F:DNA-directed DNA polymerase activity"/>
    <property type="evidence" value="ECO:0007669"/>
    <property type="project" value="UniProtKB-UniRule"/>
</dbReference>
<evidence type="ECO:0000256" key="5">
    <source>
        <dbReference type="ARBA" id="ARBA00022679"/>
    </source>
</evidence>
<dbReference type="GO" id="GO:0009360">
    <property type="term" value="C:DNA polymerase III complex"/>
    <property type="evidence" value="ECO:0007669"/>
    <property type="project" value="InterPro"/>
</dbReference>
<keyword evidence="5 10" id="KW-0808">Transferase</keyword>
<evidence type="ECO:0000259" key="13">
    <source>
        <dbReference type="Pfam" id="PF02768"/>
    </source>
</evidence>
<dbReference type="GO" id="GO:0008408">
    <property type="term" value="F:3'-5' exonuclease activity"/>
    <property type="evidence" value="ECO:0007669"/>
    <property type="project" value="InterPro"/>
</dbReference>
<evidence type="ECO:0000256" key="10">
    <source>
        <dbReference type="PIRNR" id="PIRNR000804"/>
    </source>
</evidence>
<evidence type="ECO:0000256" key="1">
    <source>
        <dbReference type="ARBA" id="ARBA00004496"/>
    </source>
</evidence>
<evidence type="ECO:0000256" key="4">
    <source>
        <dbReference type="ARBA" id="ARBA00022490"/>
    </source>
</evidence>
<dbReference type="NCBIfam" id="TIGR00663">
    <property type="entry name" value="dnan"/>
    <property type="match status" value="1"/>
</dbReference>
<dbReference type="Pfam" id="PF02767">
    <property type="entry name" value="DNA_pol3_beta_2"/>
    <property type="match status" value="1"/>
</dbReference>
<feature type="domain" description="DNA polymerase III beta sliding clamp C-terminal" evidence="13">
    <location>
        <begin position="253"/>
        <end position="377"/>
    </location>
</feature>
<dbReference type="InterPro" id="IPR022634">
    <property type="entry name" value="DNA_polIII_beta_N"/>
</dbReference>
<name>A0A0A1GQJ3_9LACO</name>
<evidence type="ECO:0000256" key="6">
    <source>
        <dbReference type="ARBA" id="ARBA00022695"/>
    </source>
</evidence>
<evidence type="ECO:0000256" key="7">
    <source>
        <dbReference type="ARBA" id="ARBA00022705"/>
    </source>
</evidence>
<comment type="function">
    <text evidence="10">Confers DNA tethering and processivity to DNA polymerases and other proteins. Acts as a clamp, forming a ring around DNA (a reaction catalyzed by the clamp-loading complex) which diffuses in an ATP-independent manner freely and bidirectionally along dsDNA. Initially characterized for its ability to contact the catalytic subunit of DNA polymerase III (Pol III), a complex, multichain enzyme responsible for most of the replicative synthesis in bacteria; Pol III exhibits 3'-5' exonuclease proofreading activity. The beta chain is required for initiation of replication as well as for processivity of DNA replication.</text>
</comment>
<evidence type="ECO:0000259" key="11">
    <source>
        <dbReference type="Pfam" id="PF00712"/>
    </source>
</evidence>
<dbReference type="Proteomes" id="UP000031620">
    <property type="component" value="Chromosome"/>
</dbReference>
<dbReference type="RefSeq" id="WP_041091951.1">
    <property type="nucleotide sequence ID" value="NZ_AP014680.1"/>
</dbReference>
<dbReference type="PIRSF" id="PIRSF000804">
    <property type="entry name" value="DNA_pol_III_b"/>
    <property type="match status" value="1"/>
</dbReference>
<dbReference type="InterPro" id="IPR046938">
    <property type="entry name" value="DNA_clamp_sf"/>
</dbReference>
<protein>
    <recommendedName>
        <fullName evidence="3 10">Beta sliding clamp</fullName>
    </recommendedName>
</protein>
<evidence type="ECO:0000256" key="3">
    <source>
        <dbReference type="ARBA" id="ARBA00021035"/>
    </source>
</evidence>
<keyword evidence="7 10" id="KW-0235">DNA replication</keyword>
<dbReference type="InterPro" id="IPR022637">
    <property type="entry name" value="DNA_polIII_beta_cen"/>
</dbReference>
<dbReference type="CDD" id="cd00140">
    <property type="entry name" value="beta_clamp"/>
    <property type="match status" value="1"/>
</dbReference>
<dbReference type="FunFam" id="3.10.150.10:FF:000007">
    <property type="entry name" value="Beta sliding clamp"/>
    <property type="match status" value="1"/>
</dbReference>
<dbReference type="GO" id="GO:0005737">
    <property type="term" value="C:cytoplasm"/>
    <property type="evidence" value="ECO:0007669"/>
    <property type="project" value="UniProtKB-SubCell"/>
</dbReference>
<dbReference type="KEGG" id="lho:LOOC260_100020"/>
<dbReference type="SMART" id="SM00480">
    <property type="entry name" value="POL3Bc"/>
    <property type="match status" value="1"/>
</dbReference>
<comment type="subcellular location">
    <subcellularLocation>
        <location evidence="1 10">Cytoplasm</location>
    </subcellularLocation>
</comment>
<dbReference type="SUPFAM" id="SSF55979">
    <property type="entry name" value="DNA clamp"/>
    <property type="match status" value="3"/>
</dbReference>
<dbReference type="AlphaFoldDB" id="A0A0A1GQJ3"/>
<comment type="subunit">
    <text evidence="10">Forms a ring-shaped head-to-tail homodimer around DNA.</text>
</comment>
<keyword evidence="9" id="KW-0238">DNA-binding</keyword>
<dbReference type="Gene3D" id="3.70.10.10">
    <property type="match status" value="1"/>
</dbReference>
<evidence type="ECO:0000313" key="15">
    <source>
        <dbReference type="Proteomes" id="UP000031620"/>
    </source>
</evidence>
<dbReference type="STRING" id="1291742.LOOC260_100020"/>
<dbReference type="EMBL" id="AP014680">
    <property type="protein sequence ID" value="BAP84582.1"/>
    <property type="molecule type" value="Genomic_DNA"/>
</dbReference>
<proteinExistence type="inferred from homology"/>
<evidence type="ECO:0000313" key="14">
    <source>
        <dbReference type="EMBL" id="BAP84582.1"/>
    </source>
</evidence>